<proteinExistence type="predicted"/>
<gene>
    <name evidence="1" type="ORF">FOY51_18215</name>
</gene>
<dbReference type="InterPro" id="IPR036689">
    <property type="entry name" value="ESAT-6-like_sf"/>
</dbReference>
<dbReference type="Proteomes" id="UP000322244">
    <property type="component" value="Unassembled WGS sequence"/>
</dbReference>
<organism evidence="1 2">
    <name type="scientific">Antrihabitans cavernicola</name>
    <dbReference type="NCBI Taxonomy" id="2495913"/>
    <lineage>
        <taxon>Bacteria</taxon>
        <taxon>Bacillati</taxon>
        <taxon>Actinomycetota</taxon>
        <taxon>Actinomycetes</taxon>
        <taxon>Mycobacteriales</taxon>
        <taxon>Nocardiaceae</taxon>
        <taxon>Antrihabitans</taxon>
    </lineage>
</organism>
<evidence type="ECO:0000313" key="2">
    <source>
        <dbReference type="Proteomes" id="UP000322244"/>
    </source>
</evidence>
<reference evidence="1 2" key="1">
    <citation type="submission" date="2019-07" db="EMBL/GenBank/DDBJ databases">
        <title>Rhodococcus cavernicolus sp. nov., isolated from a cave.</title>
        <authorList>
            <person name="Lee S.D."/>
        </authorList>
    </citation>
    <scope>NUCLEOTIDE SEQUENCE [LARGE SCALE GENOMIC DNA]</scope>
    <source>
        <strain evidence="1 2">C1-24</strain>
    </source>
</reference>
<dbReference type="InterPro" id="IPR010310">
    <property type="entry name" value="T7SS_ESAT-6-like"/>
</dbReference>
<dbReference type="RefSeq" id="WP_149431693.1">
    <property type="nucleotide sequence ID" value="NZ_VLNY01000009.1"/>
</dbReference>
<protein>
    <submittedName>
        <fullName evidence="1">WXG100 family type VII secretion target</fullName>
    </submittedName>
</protein>
<keyword evidence="2" id="KW-1185">Reference proteome</keyword>
<name>A0A5A7S5P0_9NOCA</name>
<dbReference type="AlphaFoldDB" id="A0A5A7S5P0"/>
<dbReference type="EMBL" id="VLNY01000009">
    <property type="protein sequence ID" value="KAA0021488.1"/>
    <property type="molecule type" value="Genomic_DNA"/>
</dbReference>
<dbReference type="SUPFAM" id="SSF140453">
    <property type="entry name" value="EsxAB dimer-like"/>
    <property type="match status" value="1"/>
</dbReference>
<dbReference type="Gene3D" id="1.10.287.1060">
    <property type="entry name" value="ESAT-6-like"/>
    <property type="match status" value="1"/>
</dbReference>
<accession>A0A5A7S5P0</accession>
<comment type="caution">
    <text evidence="1">The sequence shown here is derived from an EMBL/GenBank/DDBJ whole genome shotgun (WGS) entry which is preliminary data.</text>
</comment>
<sequence>MSKVVSDVAAMQASATHVDLIHDELSKVMQAIDSEVHAADWKGSAAIAMVALNARYTDAMAKLNQSLSEIAQNIRANGKGYSDAEQSNEDLVKQLQGAIPSGVPSLGINS</sequence>
<dbReference type="Pfam" id="PF06013">
    <property type="entry name" value="WXG100"/>
    <property type="match status" value="1"/>
</dbReference>
<evidence type="ECO:0000313" key="1">
    <source>
        <dbReference type="EMBL" id="KAA0021488.1"/>
    </source>
</evidence>